<dbReference type="EMBL" id="MABQ02000001">
    <property type="protein sequence ID" value="PCD44629.1"/>
    <property type="molecule type" value="Genomic_DNA"/>
</dbReference>
<feature type="compositionally biased region" description="Polar residues" evidence="1">
    <location>
        <begin position="109"/>
        <end position="119"/>
    </location>
</feature>
<name>A0A2H3I3W8_FUSOX</name>
<evidence type="ECO:0000256" key="1">
    <source>
        <dbReference type="SAM" id="MobiDB-lite"/>
    </source>
</evidence>
<feature type="region of interest" description="Disordered" evidence="1">
    <location>
        <begin position="15"/>
        <end position="68"/>
    </location>
</feature>
<comment type="caution">
    <text evidence="2">The sequence shown here is derived from an EMBL/GenBank/DDBJ whole genome shotgun (WGS) entry which is preliminary data.</text>
</comment>
<gene>
    <name evidence="2" type="ORF">AU210_000086</name>
</gene>
<sequence>MRFGIGQYTHQRHMFAPYNESQTEDIPSKRESESWGEGSTKKLKTERHQSIPAATTFNEQEKDGTKEKKHDYMTHHIAAHLQTLMFLTLRVILMQQGVGSEEEDAAESNAGTNGIQNYQGPHRLGDPPSFEDENYQSELPWLPAAEPYSFDFDPLQHKVFRYPIFGREDIIDTSIQNPDSFTVQETIGFWNQFAIETRLDLLITAAAAQFPNGNAAIAAVAGKALLLM</sequence>
<evidence type="ECO:0000313" key="3">
    <source>
        <dbReference type="Proteomes" id="UP000219602"/>
    </source>
</evidence>
<organism evidence="2 3">
    <name type="scientific">Fusarium oxysporum f. sp. radicis-cucumerinum</name>
    <dbReference type="NCBI Taxonomy" id="327505"/>
    <lineage>
        <taxon>Eukaryota</taxon>
        <taxon>Fungi</taxon>
        <taxon>Dikarya</taxon>
        <taxon>Ascomycota</taxon>
        <taxon>Pezizomycotina</taxon>
        <taxon>Sordariomycetes</taxon>
        <taxon>Hypocreomycetidae</taxon>
        <taxon>Hypocreales</taxon>
        <taxon>Nectriaceae</taxon>
        <taxon>Fusarium</taxon>
        <taxon>Fusarium oxysporum species complex</taxon>
    </lineage>
</organism>
<accession>A0A2H3I3W8</accession>
<protein>
    <submittedName>
        <fullName evidence="2">Uncharacterized protein</fullName>
    </submittedName>
</protein>
<dbReference type="AlphaFoldDB" id="A0A2H3I3W8"/>
<dbReference type="Proteomes" id="UP000219602">
    <property type="component" value="Chromosome 1"/>
</dbReference>
<feature type="compositionally biased region" description="Basic and acidic residues" evidence="1">
    <location>
        <begin position="59"/>
        <end position="68"/>
    </location>
</feature>
<reference evidence="2 3" key="2">
    <citation type="journal article" date="2017" name="Sci. Rep.">
        <title>A mobile pathogenicity chromosome in Fusarium oxysporum for infection of multiple cucurbit species.</title>
        <authorList>
            <person name="van Dam P."/>
            <person name="Fokkens L."/>
            <person name="Ayukawa Y."/>
            <person name="van der Gragt M."/>
            <person name="Ter Horst A."/>
            <person name="Brankovics B."/>
            <person name="Houterman P.M."/>
            <person name="Arie T."/>
            <person name="Rep M."/>
        </authorList>
    </citation>
    <scope>NUCLEOTIDE SEQUENCE [LARGE SCALE GENOMIC DNA]</scope>
    <source>
        <strain evidence="2 3">Forc016</strain>
    </source>
</reference>
<reference evidence="2 3" key="1">
    <citation type="journal article" date="2016" name="Environ. Microbiol.">
        <title>Effector profiles distinguish formae speciales of Fusarium oxysporum.</title>
        <authorList>
            <person name="van Dam P."/>
            <person name="Fokkens L."/>
            <person name="Schmidt S.M."/>
            <person name="Linmans J.H."/>
            <person name="Kistler H.C."/>
            <person name="Ma L.J."/>
            <person name="Rep M."/>
        </authorList>
    </citation>
    <scope>NUCLEOTIDE SEQUENCE [LARGE SCALE GENOMIC DNA]</scope>
    <source>
        <strain evidence="2 3">Forc016</strain>
    </source>
</reference>
<evidence type="ECO:0000313" key="2">
    <source>
        <dbReference type="EMBL" id="PCD44629.1"/>
    </source>
</evidence>
<proteinExistence type="predicted"/>
<feature type="region of interest" description="Disordered" evidence="1">
    <location>
        <begin position="102"/>
        <end position="134"/>
    </location>
</feature>